<evidence type="ECO:0000256" key="5">
    <source>
        <dbReference type="ARBA" id="ARBA00023136"/>
    </source>
</evidence>
<dbReference type="InterPro" id="IPR001204">
    <property type="entry name" value="Phos_transporter"/>
</dbReference>
<comment type="similarity">
    <text evidence="6">Belongs to the inorganic phosphate transporter (PiT) (TC 2.A.20) family.</text>
</comment>
<keyword evidence="3 6" id="KW-0812">Transmembrane</keyword>
<evidence type="ECO:0000256" key="1">
    <source>
        <dbReference type="ARBA" id="ARBA00004141"/>
    </source>
</evidence>
<gene>
    <name evidence="7" type="ORF">NIES46_02070</name>
</gene>
<evidence type="ECO:0000256" key="2">
    <source>
        <dbReference type="ARBA" id="ARBA00022448"/>
    </source>
</evidence>
<dbReference type="Pfam" id="PF01384">
    <property type="entry name" value="PHO4"/>
    <property type="match status" value="1"/>
</dbReference>
<reference evidence="7 8" key="1">
    <citation type="journal article" date="2019" name="J Genomics">
        <title>The Draft Genome of a Hydrogen-producing Cyanobacterium, Arthrospira platensis NIES-46.</title>
        <authorList>
            <person name="Suzuki S."/>
            <person name="Yamaguchi H."/>
            <person name="Kawachi M."/>
        </authorList>
    </citation>
    <scope>NUCLEOTIDE SEQUENCE [LARGE SCALE GENOMIC DNA]</scope>
    <source>
        <strain evidence="7 8">NIES-46</strain>
    </source>
</reference>
<feature type="transmembrane region" description="Helical" evidence="6">
    <location>
        <begin position="87"/>
        <end position="106"/>
    </location>
</feature>
<sequence>MEISPINLIPLWFVCLLAFYVACTLGANDVANSMGTSVGSKAITLRQAIIIAGVLEFLGAVLFGGRVSETLATGVVKPEEFIRSPQLFQLGMIAVLVSTGLWLQIATRKGLPVASSHAVVGAISGFSAVAVGWTAVAWKTVGLISLAWLITPLISAAIAASLYSLIKYWILEHPHPQQQILEWTPWLSCAMIAVFGTLVVPEISQPLAHLIKSQWGVNFPTHDLTIAIAGLTVVGLTWFSWQPTFRSGDSKSSIERQLAQFQVFSACFVAFAHGSNDVGNTVAPLAIIVYIRQTASVPLGEFHIPLWVLVIGGAGIATGLAVWGQKVISTVGENIITLAPSAGFSAELATATTVLIASNLGIPVSTSHALVGGVVGVGLVQGWKSIKFGTVGKIALAWLITVPTAAFLAAIGFLLLRYFMG</sequence>
<keyword evidence="5 6" id="KW-0472">Membrane</keyword>
<evidence type="ECO:0000256" key="4">
    <source>
        <dbReference type="ARBA" id="ARBA00022989"/>
    </source>
</evidence>
<accession>A0A5M3T114</accession>
<keyword evidence="8" id="KW-1185">Reference proteome</keyword>
<feature type="transmembrane region" description="Helical" evidence="6">
    <location>
        <begin position="362"/>
        <end position="383"/>
    </location>
</feature>
<dbReference type="PANTHER" id="PTHR11101">
    <property type="entry name" value="PHOSPHATE TRANSPORTER"/>
    <property type="match status" value="1"/>
</dbReference>
<comment type="caution">
    <text evidence="7">The sequence shown here is derived from an EMBL/GenBank/DDBJ whole genome shotgun (WGS) entry which is preliminary data.</text>
</comment>
<dbReference type="GeneID" id="301681183"/>
<dbReference type="PANTHER" id="PTHR11101:SF80">
    <property type="entry name" value="PHOSPHATE TRANSPORTER"/>
    <property type="match status" value="1"/>
</dbReference>
<evidence type="ECO:0000313" key="8">
    <source>
        <dbReference type="Proteomes" id="UP000326169"/>
    </source>
</evidence>
<evidence type="ECO:0000256" key="6">
    <source>
        <dbReference type="RuleBase" id="RU363058"/>
    </source>
</evidence>
<feature type="transmembrane region" description="Helical" evidence="6">
    <location>
        <begin position="304"/>
        <end position="323"/>
    </location>
</feature>
<proteinExistence type="inferred from homology"/>
<protein>
    <recommendedName>
        <fullName evidence="6">Phosphate transporter</fullName>
    </recommendedName>
</protein>
<keyword evidence="6" id="KW-0592">Phosphate transport</keyword>
<dbReference type="RefSeq" id="WP_014276789.1">
    <property type="nucleotide sequence ID" value="NZ_BIMW01000003.1"/>
</dbReference>
<dbReference type="EMBL" id="BIMW01000003">
    <property type="protein sequence ID" value="GCE92172.1"/>
    <property type="molecule type" value="Genomic_DNA"/>
</dbReference>
<keyword evidence="2 6" id="KW-0813">Transport</keyword>
<keyword evidence="4 6" id="KW-1133">Transmembrane helix</keyword>
<feature type="transmembrane region" description="Helical" evidence="6">
    <location>
        <begin position="144"/>
        <end position="166"/>
    </location>
</feature>
<feature type="transmembrane region" description="Helical" evidence="6">
    <location>
        <begin position="6"/>
        <end position="27"/>
    </location>
</feature>
<evidence type="ECO:0000313" key="7">
    <source>
        <dbReference type="EMBL" id="GCE92172.1"/>
    </source>
</evidence>
<feature type="transmembrane region" description="Helical" evidence="6">
    <location>
        <begin position="395"/>
        <end position="420"/>
    </location>
</feature>
<name>A0A5M3T114_LIMPL</name>
<feature type="transmembrane region" description="Helical" evidence="6">
    <location>
        <begin position="224"/>
        <end position="241"/>
    </location>
</feature>
<dbReference type="Proteomes" id="UP000326169">
    <property type="component" value="Unassembled WGS sequence"/>
</dbReference>
<organism evidence="7 8">
    <name type="scientific">Limnospira platensis NIES-46</name>
    <dbReference type="NCBI Taxonomy" id="1236695"/>
    <lineage>
        <taxon>Bacteria</taxon>
        <taxon>Bacillati</taxon>
        <taxon>Cyanobacteriota</taxon>
        <taxon>Cyanophyceae</taxon>
        <taxon>Oscillatoriophycideae</taxon>
        <taxon>Oscillatoriales</taxon>
        <taxon>Sirenicapillariaceae</taxon>
        <taxon>Limnospira</taxon>
    </lineage>
</organism>
<feature type="transmembrane region" description="Helical" evidence="6">
    <location>
        <begin position="48"/>
        <end position="67"/>
    </location>
</feature>
<feature type="transmembrane region" description="Helical" evidence="6">
    <location>
        <begin position="186"/>
        <end position="204"/>
    </location>
</feature>
<feature type="transmembrane region" description="Helical" evidence="6">
    <location>
        <begin position="118"/>
        <end position="138"/>
    </location>
</feature>
<comment type="subcellular location">
    <subcellularLocation>
        <location evidence="1 6">Membrane</location>
        <topology evidence="1 6">Multi-pass membrane protein</topology>
    </subcellularLocation>
</comment>
<evidence type="ECO:0000256" key="3">
    <source>
        <dbReference type="ARBA" id="ARBA00022692"/>
    </source>
</evidence>